<dbReference type="Proteomes" id="UP000799770">
    <property type="component" value="Unassembled WGS sequence"/>
</dbReference>
<protein>
    <submittedName>
        <fullName evidence="2">Uncharacterized protein</fullName>
    </submittedName>
</protein>
<dbReference type="AlphaFoldDB" id="A0A6A5ZX84"/>
<feature type="compositionally biased region" description="Polar residues" evidence="1">
    <location>
        <begin position="89"/>
        <end position="101"/>
    </location>
</feature>
<gene>
    <name evidence="2" type="ORF">BDV96DRAFT_639455</name>
</gene>
<dbReference type="EMBL" id="ML977310">
    <property type="protein sequence ID" value="KAF2122901.1"/>
    <property type="molecule type" value="Genomic_DNA"/>
</dbReference>
<evidence type="ECO:0000313" key="3">
    <source>
        <dbReference type="Proteomes" id="UP000799770"/>
    </source>
</evidence>
<feature type="region of interest" description="Disordered" evidence="1">
    <location>
        <begin position="186"/>
        <end position="249"/>
    </location>
</feature>
<name>A0A6A5ZX84_9PLEO</name>
<accession>A0A6A5ZX84</accession>
<proteinExistence type="predicted"/>
<organism evidence="2 3">
    <name type="scientific">Lophiotrema nucula</name>
    <dbReference type="NCBI Taxonomy" id="690887"/>
    <lineage>
        <taxon>Eukaryota</taxon>
        <taxon>Fungi</taxon>
        <taxon>Dikarya</taxon>
        <taxon>Ascomycota</taxon>
        <taxon>Pezizomycotina</taxon>
        <taxon>Dothideomycetes</taxon>
        <taxon>Pleosporomycetidae</taxon>
        <taxon>Pleosporales</taxon>
        <taxon>Lophiotremataceae</taxon>
        <taxon>Lophiotrema</taxon>
    </lineage>
</organism>
<sequence length="249" mass="27343">MVDFNFEDLDTHISQLQSQLSFLAAALHSTDHTTPEWITTDLVGLRNATGRLRDGMRGFQTKLDAEGVRTRKEGRKRTRLSIEGAKAQEQGSNGSNDSKPSNGDDAQPTYPDLPQTSDPQPKPEPAQTSDQAQQEDESGYTPQFLDISSLVEQRVHARRLQSLIDSPRTAQKRKRLILAEQDTVFGLEDEGNGDGDGERSRGGSPVKKVKAWGQFEQVLKRKDGVGNDEADGWDGSGDGGGGGRKRQRL</sequence>
<keyword evidence="3" id="KW-1185">Reference proteome</keyword>
<evidence type="ECO:0000313" key="2">
    <source>
        <dbReference type="EMBL" id="KAF2122901.1"/>
    </source>
</evidence>
<dbReference type="OrthoDB" id="3796480at2759"/>
<feature type="region of interest" description="Disordered" evidence="1">
    <location>
        <begin position="66"/>
        <end position="140"/>
    </location>
</feature>
<evidence type="ECO:0000256" key="1">
    <source>
        <dbReference type="SAM" id="MobiDB-lite"/>
    </source>
</evidence>
<reference evidence="2" key="1">
    <citation type="journal article" date="2020" name="Stud. Mycol.">
        <title>101 Dothideomycetes genomes: a test case for predicting lifestyles and emergence of pathogens.</title>
        <authorList>
            <person name="Haridas S."/>
            <person name="Albert R."/>
            <person name="Binder M."/>
            <person name="Bloem J."/>
            <person name="Labutti K."/>
            <person name="Salamov A."/>
            <person name="Andreopoulos B."/>
            <person name="Baker S."/>
            <person name="Barry K."/>
            <person name="Bills G."/>
            <person name="Bluhm B."/>
            <person name="Cannon C."/>
            <person name="Castanera R."/>
            <person name="Culley D."/>
            <person name="Daum C."/>
            <person name="Ezra D."/>
            <person name="Gonzalez J."/>
            <person name="Henrissat B."/>
            <person name="Kuo A."/>
            <person name="Liang C."/>
            <person name="Lipzen A."/>
            <person name="Lutzoni F."/>
            <person name="Magnuson J."/>
            <person name="Mondo S."/>
            <person name="Nolan M."/>
            <person name="Ohm R."/>
            <person name="Pangilinan J."/>
            <person name="Park H.-J."/>
            <person name="Ramirez L."/>
            <person name="Alfaro M."/>
            <person name="Sun H."/>
            <person name="Tritt A."/>
            <person name="Yoshinaga Y."/>
            <person name="Zwiers L.-H."/>
            <person name="Turgeon B."/>
            <person name="Goodwin S."/>
            <person name="Spatafora J."/>
            <person name="Crous P."/>
            <person name="Grigoriev I."/>
        </authorList>
    </citation>
    <scope>NUCLEOTIDE SEQUENCE</scope>
    <source>
        <strain evidence="2">CBS 627.86</strain>
    </source>
</reference>